<protein>
    <submittedName>
        <fullName evidence="1">Uncharacterized protein</fullName>
    </submittedName>
</protein>
<reference evidence="1" key="1">
    <citation type="submission" date="2020-08" db="EMBL/GenBank/DDBJ databases">
        <title>Multicomponent nature underlies the extraordinary mechanical properties of spider dragline silk.</title>
        <authorList>
            <person name="Kono N."/>
            <person name="Nakamura H."/>
            <person name="Mori M."/>
            <person name="Yoshida Y."/>
            <person name="Ohtoshi R."/>
            <person name="Malay A.D."/>
            <person name="Moran D.A.P."/>
            <person name="Tomita M."/>
            <person name="Numata K."/>
            <person name="Arakawa K."/>
        </authorList>
    </citation>
    <scope>NUCLEOTIDE SEQUENCE</scope>
</reference>
<dbReference type="Proteomes" id="UP000887159">
    <property type="component" value="Unassembled WGS sequence"/>
</dbReference>
<accession>A0A8X6WJ89</accession>
<keyword evidence="2" id="KW-1185">Reference proteome</keyword>
<proteinExistence type="predicted"/>
<name>A0A8X6WJ89_TRICX</name>
<sequence>MAPYASSQGRHVWFPHFRYGQRAMSSNHYTNAEFADIHFIYGLINGNERVSVRLFGKRYSTRRQPNHLTFARVHQNLAEHGSFRVTIEGTGWL</sequence>
<organism evidence="1 2">
    <name type="scientific">Trichonephila clavipes</name>
    <name type="common">Golden silk orbweaver</name>
    <name type="synonym">Nephila clavipes</name>
    <dbReference type="NCBI Taxonomy" id="2585209"/>
    <lineage>
        <taxon>Eukaryota</taxon>
        <taxon>Metazoa</taxon>
        <taxon>Ecdysozoa</taxon>
        <taxon>Arthropoda</taxon>
        <taxon>Chelicerata</taxon>
        <taxon>Arachnida</taxon>
        <taxon>Araneae</taxon>
        <taxon>Araneomorphae</taxon>
        <taxon>Entelegynae</taxon>
        <taxon>Araneoidea</taxon>
        <taxon>Nephilidae</taxon>
        <taxon>Trichonephila</taxon>
    </lineage>
</organism>
<evidence type="ECO:0000313" key="2">
    <source>
        <dbReference type="Proteomes" id="UP000887159"/>
    </source>
</evidence>
<comment type="caution">
    <text evidence="1">The sequence shown here is derived from an EMBL/GenBank/DDBJ whole genome shotgun (WGS) entry which is preliminary data.</text>
</comment>
<dbReference type="EMBL" id="BMAU01021435">
    <property type="protein sequence ID" value="GFY35770.1"/>
    <property type="molecule type" value="Genomic_DNA"/>
</dbReference>
<evidence type="ECO:0000313" key="1">
    <source>
        <dbReference type="EMBL" id="GFY35770.1"/>
    </source>
</evidence>
<gene>
    <name evidence="1" type="ORF">TNCV_4841471</name>
</gene>
<dbReference type="AlphaFoldDB" id="A0A8X6WJ89"/>